<gene>
    <name evidence="1" type="ORF">PAECIP111802_02688</name>
</gene>
<organism evidence="1 2">
    <name type="scientific">Paenibacillus allorhizosphaerae</name>
    <dbReference type="NCBI Taxonomy" id="2849866"/>
    <lineage>
        <taxon>Bacteria</taxon>
        <taxon>Bacillati</taxon>
        <taxon>Bacillota</taxon>
        <taxon>Bacilli</taxon>
        <taxon>Bacillales</taxon>
        <taxon>Paenibacillaceae</taxon>
        <taxon>Paenibacillus</taxon>
    </lineage>
</organism>
<evidence type="ECO:0000313" key="2">
    <source>
        <dbReference type="Proteomes" id="UP000730618"/>
    </source>
</evidence>
<reference evidence="1 2" key="1">
    <citation type="submission" date="2021-06" db="EMBL/GenBank/DDBJ databases">
        <authorList>
            <person name="Criscuolo A."/>
        </authorList>
    </citation>
    <scope>NUCLEOTIDE SEQUENCE [LARGE SCALE GENOMIC DNA]</scope>
    <source>
        <strain evidence="2">CIP 111802</strain>
    </source>
</reference>
<dbReference type="Proteomes" id="UP000730618">
    <property type="component" value="Unassembled WGS sequence"/>
</dbReference>
<dbReference type="Pfam" id="PF06841">
    <property type="entry name" value="Phage_T4_gp19"/>
    <property type="match status" value="1"/>
</dbReference>
<evidence type="ECO:0000313" key="1">
    <source>
        <dbReference type="EMBL" id="CAG7640830.1"/>
    </source>
</evidence>
<dbReference type="InterPro" id="IPR011747">
    <property type="entry name" value="CHP02241"/>
</dbReference>
<name>A0ABM8VH63_9BACL</name>
<protein>
    <recommendedName>
        <fullName evidence="3">Phage tail protein</fullName>
    </recommendedName>
</protein>
<comment type="caution">
    <text evidence="1">The sequence shown here is derived from an EMBL/GenBank/DDBJ whole genome shotgun (WGS) entry which is preliminary data.</text>
</comment>
<evidence type="ECO:0008006" key="3">
    <source>
        <dbReference type="Google" id="ProtNLM"/>
    </source>
</evidence>
<dbReference type="NCBIfam" id="TIGR02241">
    <property type="entry name" value="conserved hypothetical phage tail region protein"/>
    <property type="match status" value="1"/>
</dbReference>
<proteinExistence type="predicted"/>
<accession>A0ABM8VH63</accession>
<dbReference type="InterPro" id="IPR010667">
    <property type="entry name" value="Phage_T4_Gp19"/>
</dbReference>
<dbReference type="EMBL" id="CAJVCE010000006">
    <property type="protein sequence ID" value="CAG7640830.1"/>
    <property type="molecule type" value="Genomic_DNA"/>
</dbReference>
<dbReference type="RefSeq" id="WP_218099013.1">
    <property type="nucleotide sequence ID" value="NZ_CAJVCE010000006.1"/>
</dbReference>
<keyword evidence="2" id="KW-1185">Reference proteome</keyword>
<dbReference type="PANTHER" id="PTHR38009:SF1">
    <property type="entry name" value="CONSERVED HYPOTHETICAL PHAGE TAIL PROTEIN"/>
    <property type="match status" value="1"/>
</dbReference>
<sequence length="139" mass="15608">MADPFRKFRYKVSVGSKEAGFSEVSGYDASIDVVEYREGNHVTTPRKLPGLTKYGNITLKWGATDSLDFYNWFKDCTNGTIKRETVAITAIDEKGQDIASWTVKEAWPTKYTAPDFNATASEVAIETLEIVHEGMERTK</sequence>
<dbReference type="PANTHER" id="PTHR38009">
    <property type="entry name" value="CONSERVED HYPOTHETICAL PHAGE TAIL PROTEIN"/>
    <property type="match status" value="1"/>
</dbReference>